<sequence length="190" mass="20319">MGVRSALFLIAGAAFPPNANAFSLNFFSPGSKRDAAYSPRRAAMPLRSSTDVSFDAAVSVTGEELELALHDWDLPLVIDAYATWCGPCLRLEPEFEAAAKELEGKVRFVKLDTEKEASMASKLGIAGLPTLLFLDEIADGSGPLDGGGLLARVEGAIMKDHLISLCDQHFFGAGDDLAEMNRDRCDVGEP</sequence>
<evidence type="ECO:0000256" key="6">
    <source>
        <dbReference type="ARBA" id="ARBA00022982"/>
    </source>
</evidence>
<dbReference type="GO" id="GO:0015035">
    <property type="term" value="F:protein-disulfide reductase activity"/>
    <property type="evidence" value="ECO:0007669"/>
    <property type="project" value="InterPro"/>
</dbReference>
<dbReference type="InterPro" id="IPR013766">
    <property type="entry name" value="Thioredoxin_domain"/>
</dbReference>
<feature type="signal peptide" evidence="11">
    <location>
        <begin position="1"/>
        <end position="21"/>
    </location>
</feature>
<comment type="similarity">
    <text evidence="10">Belongs to the thioredoxin family. Plant CITRX-type subfamily.</text>
</comment>
<keyword evidence="8" id="KW-1015">Disulfide bond</keyword>
<accession>A0A7S1FZY7</accession>
<feature type="domain" description="Thioredoxin" evidence="12">
    <location>
        <begin position="45"/>
        <end position="171"/>
    </location>
</feature>
<evidence type="ECO:0000256" key="10">
    <source>
        <dbReference type="ARBA" id="ARBA00024039"/>
    </source>
</evidence>
<evidence type="ECO:0000256" key="2">
    <source>
        <dbReference type="ARBA" id="ARBA00022448"/>
    </source>
</evidence>
<dbReference type="PRINTS" id="PR00421">
    <property type="entry name" value="THIOREDOXIN"/>
</dbReference>
<dbReference type="SUPFAM" id="SSF52833">
    <property type="entry name" value="Thioredoxin-like"/>
    <property type="match status" value="1"/>
</dbReference>
<keyword evidence="4" id="KW-0934">Plastid</keyword>
<dbReference type="PANTHER" id="PTHR47834:SF2">
    <property type="entry name" value="THIOREDOXIN-LIKE PROTEIN CITRX, CHLOROPLASTIC"/>
    <property type="match status" value="1"/>
</dbReference>
<dbReference type="PANTHER" id="PTHR47834">
    <property type="entry name" value="THIOREDOXIN-LIKE PROTEIN CITRX, CHLOROPLASTIC"/>
    <property type="match status" value="1"/>
</dbReference>
<comment type="subcellular location">
    <subcellularLocation>
        <location evidence="1">Plastid</location>
        <location evidence="1">Chloroplast</location>
    </subcellularLocation>
</comment>
<keyword evidence="3" id="KW-0150">Chloroplast</keyword>
<evidence type="ECO:0000256" key="5">
    <source>
        <dbReference type="ARBA" id="ARBA00022946"/>
    </source>
</evidence>
<protein>
    <recommendedName>
        <fullName evidence="12">Thioredoxin domain-containing protein</fullName>
    </recommendedName>
</protein>
<keyword evidence="11" id="KW-0732">Signal</keyword>
<dbReference type="PROSITE" id="PS51352">
    <property type="entry name" value="THIOREDOXIN_2"/>
    <property type="match status" value="1"/>
</dbReference>
<proteinExistence type="inferred from homology"/>
<keyword evidence="9" id="KW-0676">Redox-active center</keyword>
<keyword evidence="6" id="KW-0249">Electron transport</keyword>
<dbReference type="InterPro" id="IPR036249">
    <property type="entry name" value="Thioredoxin-like_sf"/>
</dbReference>
<keyword evidence="2" id="KW-0813">Transport</keyword>
<evidence type="ECO:0000256" key="7">
    <source>
        <dbReference type="ARBA" id="ARBA00023002"/>
    </source>
</evidence>
<evidence type="ECO:0000256" key="11">
    <source>
        <dbReference type="SAM" id="SignalP"/>
    </source>
</evidence>
<feature type="chain" id="PRO_5030891172" description="Thioredoxin domain-containing protein" evidence="11">
    <location>
        <begin position="22"/>
        <end position="190"/>
    </location>
</feature>
<keyword evidence="7" id="KW-0560">Oxidoreductase</keyword>
<dbReference type="InterPro" id="IPR044182">
    <property type="entry name" value="CITRX"/>
</dbReference>
<evidence type="ECO:0000259" key="12">
    <source>
        <dbReference type="PROSITE" id="PS51352"/>
    </source>
</evidence>
<gene>
    <name evidence="13" type="ORF">CHYS00102_LOCUS25562</name>
</gene>
<evidence type="ECO:0000256" key="1">
    <source>
        <dbReference type="ARBA" id="ARBA00004229"/>
    </source>
</evidence>
<dbReference type="AlphaFoldDB" id="A0A7S1FZY7"/>
<organism evidence="13">
    <name type="scientific">Corethron hystrix</name>
    <dbReference type="NCBI Taxonomy" id="216773"/>
    <lineage>
        <taxon>Eukaryota</taxon>
        <taxon>Sar</taxon>
        <taxon>Stramenopiles</taxon>
        <taxon>Ochrophyta</taxon>
        <taxon>Bacillariophyta</taxon>
        <taxon>Coscinodiscophyceae</taxon>
        <taxon>Corethrophycidae</taxon>
        <taxon>Corethrales</taxon>
        <taxon>Corethraceae</taxon>
        <taxon>Corethron</taxon>
    </lineage>
</organism>
<evidence type="ECO:0000256" key="8">
    <source>
        <dbReference type="ARBA" id="ARBA00023157"/>
    </source>
</evidence>
<evidence type="ECO:0000256" key="4">
    <source>
        <dbReference type="ARBA" id="ARBA00022640"/>
    </source>
</evidence>
<evidence type="ECO:0000256" key="9">
    <source>
        <dbReference type="ARBA" id="ARBA00023284"/>
    </source>
</evidence>
<dbReference type="GO" id="GO:0045454">
    <property type="term" value="P:cell redox homeostasis"/>
    <property type="evidence" value="ECO:0007669"/>
    <property type="project" value="InterPro"/>
</dbReference>
<dbReference type="CDD" id="cd02947">
    <property type="entry name" value="TRX_family"/>
    <property type="match status" value="1"/>
</dbReference>
<dbReference type="Gene3D" id="3.40.30.10">
    <property type="entry name" value="Glutaredoxin"/>
    <property type="match status" value="1"/>
</dbReference>
<dbReference type="EMBL" id="HBFR01035110">
    <property type="protein sequence ID" value="CAD8898348.1"/>
    <property type="molecule type" value="Transcribed_RNA"/>
</dbReference>
<evidence type="ECO:0000256" key="3">
    <source>
        <dbReference type="ARBA" id="ARBA00022528"/>
    </source>
</evidence>
<reference evidence="13" key="1">
    <citation type="submission" date="2021-01" db="EMBL/GenBank/DDBJ databases">
        <authorList>
            <person name="Corre E."/>
            <person name="Pelletier E."/>
            <person name="Niang G."/>
            <person name="Scheremetjew M."/>
            <person name="Finn R."/>
            <person name="Kale V."/>
            <person name="Holt S."/>
            <person name="Cochrane G."/>
            <person name="Meng A."/>
            <person name="Brown T."/>
            <person name="Cohen L."/>
        </authorList>
    </citation>
    <scope>NUCLEOTIDE SEQUENCE</scope>
    <source>
        <strain evidence="13">308</strain>
    </source>
</reference>
<name>A0A7S1FZY7_9STRA</name>
<dbReference type="GO" id="GO:0009507">
    <property type="term" value="C:chloroplast"/>
    <property type="evidence" value="ECO:0007669"/>
    <property type="project" value="UniProtKB-SubCell"/>
</dbReference>
<dbReference type="Pfam" id="PF00085">
    <property type="entry name" value="Thioredoxin"/>
    <property type="match status" value="1"/>
</dbReference>
<keyword evidence="5" id="KW-0809">Transit peptide</keyword>
<evidence type="ECO:0000313" key="13">
    <source>
        <dbReference type="EMBL" id="CAD8898348.1"/>
    </source>
</evidence>